<dbReference type="Proteomes" id="UP000249402">
    <property type="component" value="Unassembled WGS sequence"/>
</dbReference>
<reference evidence="2 3" key="1">
    <citation type="submission" date="2018-02" db="EMBL/GenBank/DDBJ databases">
        <title>The genomes of Aspergillus section Nigri reveals drivers in fungal speciation.</title>
        <authorList>
            <consortium name="DOE Joint Genome Institute"/>
            <person name="Vesth T.C."/>
            <person name="Nybo J."/>
            <person name="Theobald S."/>
            <person name="Brandl J."/>
            <person name="Frisvad J.C."/>
            <person name="Nielsen K.F."/>
            <person name="Lyhne E.K."/>
            <person name="Kogle M.E."/>
            <person name="Kuo A."/>
            <person name="Riley R."/>
            <person name="Clum A."/>
            <person name="Nolan M."/>
            <person name="Lipzen A."/>
            <person name="Salamov A."/>
            <person name="Henrissat B."/>
            <person name="Wiebenga A."/>
            <person name="De vries R.P."/>
            <person name="Grigoriev I.V."/>
            <person name="Mortensen U.H."/>
            <person name="Andersen M.R."/>
            <person name="Baker S.E."/>
        </authorList>
    </citation>
    <scope>NUCLEOTIDE SEQUENCE [LARGE SCALE GENOMIC DNA]</scope>
    <source>
        <strain evidence="2 3">CBS 121593</strain>
    </source>
</reference>
<dbReference type="GeneID" id="37218403"/>
<gene>
    <name evidence="2" type="ORF">BO80DRAFT_126891</name>
</gene>
<sequence>MFIQSRISVTAVRGNVRDDFRNLIRHLLHPPWCSVPRNRCLCTLQALGAQGLSRMDKKHHRTPCSFPRRSPHASHRCLRTLSEATQPPLLVGPPTEWLHICTQRSPNNVRLTDNPRMRKATLEQSIRGPAN</sequence>
<evidence type="ECO:0000313" key="3">
    <source>
        <dbReference type="Proteomes" id="UP000249402"/>
    </source>
</evidence>
<evidence type="ECO:0000313" key="2">
    <source>
        <dbReference type="EMBL" id="RAK99554.1"/>
    </source>
</evidence>
<feature type="region of interest" description="Disordered" evidence="1">
    <location>
        <begin position="112"/>
        <end position="131"/>
    </location>
</feature>
<dbReference type="AlphaFoldDB" id="A0A395GWT2"/>
<accession>A0A395GWT2</accession>
<dbReference type="VEuPathDB" id="FungiDB:BO80DRAFT_126891"/>
<evidence type="ECO:0000256" key="1">
    <source>
        <dbReference type="SAM" id="MobiDB-lite"/>
    </source>
</evidence>
<proteinExistence type="predicted"/>
<protein>
    <submittedName>
        <fullName evidence="2">Uncharacterized protein</fullName>
    </submittedName>
</protein>
<keyword evidence="3" id="KW-1185">Reference proteome</keyword>
<organism evidence="2 3">
    <name type="scientific">Aspergillus ibericus CBS 121593</name>
    <dbReference type="NCBI Taxonomy" id="1448316"/>
    <lineage>
        <taxon>Eukaryota</taxon>
        <taxon>Fungi</taxon>
        <taxon>Dikarya</taxon>
        <taxon>Ascomycota</taxon>
        <taxon>Pezizomycotina</taxon>
        <taxon>Eurotiomycetes</taxon>
        <taxon>Eurotiomycetidae</taxon>
        <taxon>Eurotiales</taxon>
        <taxon>Aspergillaceae</taxon>
        <taxon>Aspergillus</taxon>
        <taxon>Aspergillus subgen. Circumdati</taxon>
    </lineage>
</organism>
<dbReference type="EMBL" id="KZ824446">
    <property type="protein sequence ID" value="RAK99554.1"/>
    <property type="molecule type" value="Genomic_DNA"/>
</dbReference>
<name>A0A395GWT2_9EURO</name>
<dbReference type="RefSeq" id="XP_025573882.1">
    <property type="nucleotide sequence ID" value="XM_025713538.1"/>
</dbReference>